<dbReference type="Proteomes" id="UP001055247">
    <property type="component" value="Unassembled WGS sequence"/>
</dbReference>
<evidence type="ECO:0000313" key="2">
    <source>
        <dbReference type="Proteomes" id="UP001055247"/>
    </source>
</evidence>
<reference evidence="1" key="1">
    <citation type="journal article" date="2016" name="Front. Microbiol.">
        <title>Genome Sequence of the Piezophilic, Mesophilic Sulfate-Reducing Bacterium Desulfovibrio indicus J2T.</title>
        <authorList>
            <person name="Cao J."/>
            <person name="Maignien L."/>
            <person name="Shao Z."/>
            <person name="Alain K."/>
            <person name="Jebbar M."/>
        </authorList>
    </citation>
    <scope>NUCLEOTIDE SEQUENCE</scope>
    <source>
        <strain evidence="1">DSM 16372</strain>
    </source>
</reference>
<dbReference type="AlphaFoldDB" id="A0AAV4ZR97"/>
<comment type="caution">
    <text evidence="1">The sequence shown here is derived from an EMBL/GenBank/DDBJ whole genome shotgun (WGS) entry which is preliminary data.</text>
</comment>
<proteinExistence type="predicted"/>
<reference evidence="1" key="2">
    <citation type="submission" date="2021-08" db="EMBL/GenBank/DDBJ databases">
        <authorList>
            <person name="Tani A."/>
            <person name="Ola A."/>
            <person name="Ogura Y."/>
            <person name="Katsura K."/>
            <person name="Hayashi T."/>
        </authorList>
    </citation>
    <scope>NUCLEOTIDE SEQUENCE</scope>
    <source>
        <strain evidence="1">DSM 16372</strain>
    </source>
</reference>
<protein>
    <submittedName>
        <fullName evidence="1">Uncharacterized protein</fullName>
    </submittedName>
</protein>
<gene>
    <name evidence="1" type="ORF">BHAOGJBA_4259</name>
</gene>
<accession>A0AAV4ZR97</accession>
<keyword evidence="2" id="KW-1185">Reference proteome</keyword>
<evidence type="ECO:0000313" key="1">
    <source>
        <dbReference type="EMBL" id="GJD90717.1"/>
    </source>
</evidence>
<sequence>MLAVIGTAGRGTDADRLSVGLYDAMYARAVETMRDWGIRALVSGGAAWADHLAVRAFLEGEAASLRLFLPARFEHGRFGGSAPNDVARTANRYHDAFSRAVGVDTLAQLAEAIDRGAAASVHPGFKTRNIEVAYVATHMIAYTFGAGREPASVKESDDGFASAFEAGLKDGGTAHCWSRATRADAKMHVDLFWLSRQPAATLSGHPAPR</sequence>
<organism evidence="1 2">
    <name type="scientific">Methylobacterium hispanicum</name>
    <dbReference type="NCBI Taxonomy" id="270350"/>
    <lineage>
        <taxon>Bacteria</taxon>
        <taxon>Pseudomonadati</taxon>
        <taxon>Pseudomonadota</taxon>
        <taxon>Alphaproteobacteria</taxon>
        <taxon>Hyphomicrobiales</taxon>
        <taxon>Methylobacteriaceae</taxon>
        <taxon>Methylobacterium</taxon>
    </lineage>
</organism>
<name>A0AAV4ZR97_9HYPH</name>
<dbReference type="RefSeq" id="WP_238230895.1">
    <property type="nucleotide sequence ID" value="NZ_BPQO01000020.1"/>
</dbReference>
<dbReference type="EMBL" id="BPQO01000020">
    <property type="protein sequence ID" value="GJD90717.1"/>
    <property type="molecule type" value="Genomic_DNA"/>
</dbReference>